<dbReference type="Proteomes" id="UP000008810">
    <property type="component" value="Chromosome 1"/>
</dbReference>
<proteinExistence type="predicted"/>
<sequence length="154" mass="18357">MASSEPNTRPPCAGQGWRPHRYKNLALKDGMVKGMVPSTCWCGDPCNAKESMSPPPLCRYYTWIDLEQSEDVLAIMKIERNIIRARWQEMMRRDVGEEAWKVKAKEERKKKEEQERIKKEARQAERERKRERARIAQEEEEERNRKGKWPRVTQ</sequence>
<dbReference type="InParanoid" id="A0A0Q3KI47"/>
<name>A0A0Q3KI47_BRADI</name>
<reference evidence="2" key="2">
    <citation type="submission" date="2017-06" db="EMBL/GenBank/DDBJ databases">
        <title>WGS assembly of Brachypodium distachyon.</title>
        <authorList>
            <consortium name="The International Brachypodium Initiative"/>
            <person name="Lucas S."/>
            <person name="Harmon-Smith M."/>
            <person name="Lail K."/>
            <person name="Tice H."/>
            <person name="Grimwood J."/>
            <person name="Bruce D."/>
            <person name="Barry K."/>
            <person name="Shu S."/>
            <person name="Lindquist E."/>
            <person name="Wang M."/>
            <person name="Pitluck S."/>
            <person name="Vogel J.P."/>
            <person name="Garvin D.F."/>
            <person name="Mockler T.C."/>
            <person name="Schmutz J."/>
            <person name="Rokhsar D."/>
            <person name="Bevan M.W."/>
        </authorList>
    </citation>
    <scope>NUCLEOTIDE SEQUENCE</scope>
    <source>
        <strain evidence="2">Bd21</strain>
    </source>
</reference>
<protein>
    <submittedName>
        <fullName evidence="2 3">Uncharacterized protein</fullName>
    </submittedName>
</protein>
<feature type="region of interest" description="Disordered" evidence="1">
    <location>
        <begin position="98"/>
        <end position="154"/>
    </location>
</feature>
<accession>A0A0Q3KI47</accession>
<dbReference type="PANTHER" id="PTHR48133:SF1">
    <property type="entry name" value="BOWMAN-BIRK SERINE PROTEASE INHIBITORS FAMILY DOMAIN-CONTAINING PROTEIN"/>
    <property type="match status" value="1"/>
</dbReference>
<evidence type="ECO:0000313" key="4">
    <source>
        <dbReference type="Proteomes" id="UP000008810"/>
    </source>
</evidence>
<feature type="compositionally biased region" description="Basic residues" evidence="1">
    <location>
        <begin position="145"/>
        <end position="154"/>
    </location>
</feature>
<dbReference type="AlphaFoldDB" id="A0A0Q3KI47"/>
<dbReference type="Gramene" id="KQK23916">
    <property type="protein sequence ID" value="KQK23916"/>
    <property type="gene ID" value="BRADI_1g76981v3"/>
</dbReference>
<keyword evidence="4" id="KW-1185">Reference proteome</keyword>
<reference evidence="2 3" key="1">
    <citation type="journal article" date="2010" name="Nature">
        <title>Genome sequencing and analysis of the model grass Brachypodium distachyon.</title>
        <authorList>
            <consortium name="International Brachypodium Initiative"/>
        </authorList>
    </citation>
    <scope>NUCLEOTIDE SEQUENCE [LARGE SCALE GENOMIC DNA]</scope>
    <source>
        <strain evidence="2 3">Bd21</strain>
    </source>
</reference>
<dbReference type="PANTHER" id="PTHR48133">
    <property type="entry name" value="GRF-TYPE DOMAIN-CONTAINING PROTEIN"/>
    <property type="match status" value="1"/>
</dbReference>
<evidence type="ECO:0000313" key="2">
    <source>
        <dbReference type="EMBL" id="KQK23916.1"/>
    </source>
</evidence>
<feature type="compositionally biased region" description="Basic and acidic residues" evidence="1">
    <location>
        <begin position="98"/>
        <end position="137"/>
    </location>
</feature>
<gene>
    <name evidence="2" type="ORF">BRADI_1g76981v3</name>
</gene>
<evidence type="ECO:0000256" key="1">
    <source>
        <dbReference type="SAM" id="MobiDB-lite"/>
    </source>
</evidence>
<organism evidence="2">
    <name type="scientific">Brachypodium distachyon</name>
    <name type="common">Purple false brome</name>
    <name type="synonym">Trachynia distachya</name>
    <dbReference type="NCBI Taxonomy" id="15368"/>
    <lineage>
        <taxon>Eukaryota</taxon>
        <taxon>Viridiplantae</taxon>
        <taxon>Streptophyta</taxon>
        <taxon>Embryophyta</taxon>
        <taxon>Tracheophyta</taxon>
        <taxon>Spermatophyta</taxon>
        <taxon>Magnoliopsida</taxon>
        <taxon>Liliopsida</taxon>
        <taxon>Poales</taxon>
        <taxon>Poaceae</taxon>
        <taxon>BOP clade</taxon>
        <taxon>Pooideae</taxon>
        <taxon>Stipodae</taxon>
        <taxon>Brachypodieae</taxon>
        <taxon>Brachypodium</taxon>
    </lineage>
</organism>
<dbReference type="EMBL" id="CM000880">
    <property type="protein sequence ID" value="KQK23916.1"/>
    <property type="molecule type" value="Genomic_DNA"/>
</dbReference>
<evidence type="ECO:0000313" key="3">
    <source>
        <dbReference type="EnsemblPlants" id="KQK23916"/>
    </source>
</evidence>
<dbReference type="EnsemblPlants" id="KQK23916">
    <property type="protein sequence ID" value="KQK23916"/>
    <property type="gene ID" value="BRADI_1g76981v3"/>
</dbReference>
<reference evidence="3" key="3">
    <citation type="submission" date="2018-08" db="UniProtKB">
        <authorList>
            <consortium name="EnsemblPlants"/>
        </authorList>
    </citation>
    <scope>IDENTIFICATION</scope>
    <source>
        <strain evidence="3">cv. Bd21</strain>
    </source>
</reference>